<evidence type="ECO:0000256" key="3">
    <source>
        <dbReference type="SAM" id="MobiDB-lite"/>
    </source>
</evidence>
<sequence length="151" mass="16588">MEAEVSNLPPITLSNSLKNAKEESNQNGGADVPTLPKLDMELVATLGAQRPPESFFNTKPAILPPVQSLLEVLWAAPLPPSLQHSGCHDEDARKCEILANATLDWRNCVARSSTLSMRLCEALRLVLEPTRASRMKGDFRTGKRLNMRKVG</sequence>
<dbReference type="Proteomes" id="UP000274429">
    <property type="component" value="Unassembled WGS sequence"/>
</dbReference>
<evidence type="ECO:0000313" key="4">
    <source>
        <dbReference type="EMBL" id="VDM28062.1"/>
    </source>
</evidence>
<dbReference type="WBParaSite" id="TTAC_0000597601-mRNA-1">
    <property type="protein sequence ID" value="TTAC_0000597601-mRNA-1"/>
    <property type="gene ID" value="TTAC_0000597601"/>
</dbReference>
<dbReference type="EMBL" id="UYWX01009963">
    <property type="protein sequence ID" value="VDM28062.1"/>
    <property type="molecule type" value="Genomic_DNA"/>
</dbReference>
<dbReference type="AlphaFoldDB" id="A0A0R3WYY6"/>
<reference evidence="4 5" key="2">
    <citation type="submission" date="2018-11" db="EMBL/GenBank/DDBJ databases">
        <authorList>
            <consortium name="Pathogen Informatics"/>
        </authorList>
    </citation>
    <scope>NUCLEOTIDE SEQUENCE [LARGE SCALE GENOMIC DNA]</scope>
</reference>
<accession>A0A0R3WYY6</accession>
<gene>
    <name evidence="4" type="ORF">TTAC_LOCUS5961</name>
</gene>
<dbReference type="PANTHER" id="PTHR48103:SF2">
    <property type="entry name" value="MIDASIN"/>
    <property type="match status" value="1"/>
</dbReference>
<dbReference type="GO" id="GO:0000055">
    <property type="term" value="P:ribosomal large subunit export from nucleus"/>
    <property type="evidence" value="ECO:0007669"/>
    <property type="project" value="TreeGrafter"/>
</dbReference>
<dbReference type="GO" id="GO:0030687">
    <property type="term" value="C:preribosome, large subunit precursor"/>
    <property type="evidence" value="ECO:0007669"/>
    <property type="project" value="TreeGrafter"/>
</dbReference>
<keyword evidence="1" id="KW-0547">Nucleotide-binding</keyword>
<organism evidence="6">
    <name type="scientific">Hydatigena taeniaeformis</name>
    <name type="common">Feline tapeworm</name>
    <name type="synonym">Taenia taeniaeformis</name>
    <dbReference type="NCBI Taxonomy" id="6205"/>
    <lineage>
        <taxon>Eukaryota</taxon>
        <taxon>Metazoa</taxon>
        <taxon>Spiralia</taxon>
        <taxon>Lophotrochozoa</taxon>
        <taxon>Platyhelminthes</taxon>
        <taxon>Cestoda</taxon>
        <taxon>Eucestoda</taxon>
        <taxon>Cyclophyllidea</taxon>
        <taxon>Taeniidae</taxon>
        <taxon>Hydatigera</taxon>
    </lineage>
</organism>
<dbReference type="GO" id="GO:0005524">
    <property type="term" value="F:ATP binding"/>
    <property type="evidence" value="ECO:0007669"/>
    <property type="project" value="UniProtKB-KW"/>
</dbReference>
<keyword evidence="2" id="KW-0067">ATP-binding</keyword>
<protein>
    <submittedName>
        <fullName evidence="4 6">Uncharacterized protein</fullName>
    </submittedName>
</protein>
<evidence type="ECO:0000313" key="6">
    <source>
        <dbReference type="WBParaSite" id="TTAC_0000597601-mRNA-1"/>
    </source>
</evidence>
<keyword evidence="5" id="KW-1185">Reference proteome</keyword>
<dbReference type="STRING" id="6205.A0A0R3WYY6"/>
<evidence type="ECO:0000256" key="1">
    <source>
        <dbReference type="ARBA" id="ARBA00022741"/>
    </source>
</evidence>
<feature type="region of interest" description="Disordered" evidence="3">
    <location>
        <begin position="1"/>
        <end position="34"/>
    </location>
</feature>
<reference evidence="6" key="1">
    <citation type="submission" date="2017-02" db="UniProtKB">
        <authorList>
            <consortium name="WormBaseParasite"/>
        </authorList>
    </citation>
    <scope>IDENTIFICATION</scope>
</reference>
<evidence type="ECO:0000256" key="2">
    <source>
        <dbReference type="ARBA" id="ARBA00022840"/>
    </source>
</evidence>
<evidence type="ECO:0000313" key="5">
    <source>
        <dbReference type="Proteomes" id="UP000274429"/>
    </source>
</evidence>
<dbReference type="GO" id="GO:0005634">
    <property type="term" value="C:nucleus"/>
    <property type="evidence" value="ECO:0007669"/>
    <property type="project" value="TreeGrafter"/>
</dbReference>
<dbReference type="OrthoDB" id="422220at2759"/>
<name>A0A0R3WYY6_HYDTA</name>
<proteinExistence type="predicted"/>
<dbReference type="PANTHER" id="PTHR48103">
    <property type="entry name" value="MIDASIN-RELATED"/>
    <property type="match status" value="1"/>
</dbReference>
<dbReference type="GO" id="GO:0000027">
    <property type="term" value="P:ribosomal large subunit assembly"/>
    <property type="evidence" value="ECO:0007669"/>
    <property type="project" value="TreeGrafter"/>
</dbReference>